<name>A0AAJ0HGL7_9PEZI</name>
<feature type="region of interest" description="Disordered" evidence="10">
    <location>
        <begin position="442"/>
        <end position="473"/>
    </location>
</feature>
<dbReference type="PROSITE" id="PS50011">
    <property type="entry name" value="PROTEIN_KINASE_DOM"/>
    <property type="match status" value="1"/>
</dbReference>
<evidence type="ECO:0000256" key="8">
    <source>
        <dbReference type="ARBA" id="ARBA00047899"/>
    </source>
</evidence>
<feature type="domain" description="Protein kinase" evidence="11">
    <location>
        <begin position="68"/>
        <end position="335"/>
    </location>
</feature>
<comment type="function">
    <text evidence="1">Component of the EKC/KEOPS complex that is required for the formation of a threonylcarbamoyl group on adenosine at position 37 (t(6)A37) in tRNAs that read codons beginning with adenine. The complex is probably involved in the transfer of the threonylcarbamoyl moiety of threonylcarbamoyl-AMP (TC-AMP) to the N6 group of A37. BUD32 has ATPase activity in the context of the EKC/KEOPS complex and likely plays a supporting role to the catalytic subunit KAE1. The EKC/KEOPS complex also promotes both telomere uncapping and telomere elongation. The complex is required for efficient recruitment of transcriptional coactivators.</text>
</comment>
<dbReference type="EMBL" id="JAUIQD010000004">
    <property type="protein sequence ID" value="KAK3352292.1"/>
    <property type="molecule type" value="Genomic_DNA"/>
</dbReference>
<dbReference type="InterPro" id="IPR008266">
    <property type="entry name" value="Tyr_kinase_AS"/>
</dbReference>
<dbReference type="Gene3D" id="1.10.510.10">
    <property type="entry name" value="Transferase(Phosphotransferase) domain 1"/>
    <property type="match status" value="1"/>
</dbReference>
<evidence type="ECO:0000259" key="11">
    <source>
        <dbReference type="PROSITE" id="PS50011"/>
    </source>
</evidence>
<sequence>MDDTTARLFEWDGCPTAWASLFRALAARIDSGLAPDVTVVSMAADGTILSTSVDPLRDATPGTQYAMLEDYQLPGSSCVETISRDELVEVARLAPFVDVVTPVSSPSRRLVFKHYEDGDAMPRIWHDIQIPAMLSAHPNIVSVQHLVVHEKRGAVVGFTVPFIPGGSLLATRTSRTFKLKWAKQLFHAIDDLNLKYGVVHHDVRLRNLMVDPATDDLVLIDFDRAAKPGGHGKMPDCYLPPAVESQLPQLHLPSLSLPTTPPEQARFMGLEDPDVYAAIIEVYSLVTQSPTGDTWIKGDGAYWGQGAIDDAIEGPWVAHPDARLDHPALDYHAALVDWLSHRRQGGNTRNGPPPFDFADHMPVPAADVVKVPNYQDPLDPYPSRQPPSARTIPVSGYKYFRRDAVQHGRAVVEWARPASAALDRTRTLLATGKYAGGLSLPQGGKEAGSAAISVTRRSKRLAARPRRGGCRGG</sequence>
<comment type="catalytic activity">
    <reaction evidence="9">
        <text>L-seryl-[protein] + ATP = O-phospho-L-seryl-[protein] + ADP + H(+)</text>
        <dbReference type="Rhea" id="RHEA:17989"/>
        <dbReference type="Rhea" id="RHEA-COMP:9863"/>
        <dbReference type="Rhea" id="RHEA-COMP:11604"/>
        <dbReference type="ChEBI" id="CHEBI:15378"/>
        <dbReference type="ChEBI" id="CHEBI:29999"/>
        <dbReference type="ChEBI" id="CHEBI:30616"/>
        <dbReference type="ChEBI" id="CHEBI:83421"/>
        <dbReference type="ChEBI" id="CHEBI:456216"/>
        <dbReference type="EC" id="2.7.11.1"/>
    </reaction>
</comment>
<evidence type="ECO:0000256" key="4">
    <source>
        <dbReference type="ARBA" id="ARBA00013948"/>
    </source>
</evidence>
<dbReference type="PROSITE" id="PS00109">
    <property type="entry name" value="PROTEIN_KINASE_TYR"/>
    <property type="match status" value="1"/>
</dbReference>
<dbReference type="InterPro" id="IPR002575">
    <property type="entry name" value="Aminoglycoside_PTrfase"/>
</dbReference>
<reference evidence="12" key="1">
    <citation type="journal article" date="2023" name="Mol. Phylogenet. Evol.">
        <title>Genome-scale phylogeny and comparative genomics of the fungal order Sordariales.</title>
        <authorList>
            <person name="Hensen N."/>
            <person name="Bonometti L."/>
            <person name="Westerberg I."/>
            <person name="Brannstrom I.O."/>
            <person name="Guillou S."/>
            <person name="Cros-Aarteil S."/>
            <person name="Calhoun S."/>
            <person name="Haridas S."/>
            <person name="Kuo A."/>
            <person name="Mondo S."/>
            <person name="Pangilinan J."/>
            <person name="Riley R."/>
            <person name="LaButti K."/>
            <person name="Andreopoulos B."/>
            <person name="Lipzen A."/>
            <person name="Chen C."/>
            <person name="Yan M."/>
            <person name="Daum C."/>
            <person name="Ng V."/>
            <person name="Clum A."/>
            <person name="Steindorff A."/>
            <person name="Ohm R.A."/>
            <person name="Martin F."/>
            <person name="Silar P."/>
            <person name="Natvig D.O."/>
            <person name="Lalanne C."/>
            <person name="Gautier V."/>
            <person name="Ament-Velasquez S.L."/>
            <person name="Kruys A."/>
            <person name="Hutchinson M.I."/>
            <person name="Powell A.J."/>
            <person name="Barry K."/>
            <person name="Miller A.N."/>
            <person name="Grigoriev I.V."/>
            <person name="Debuchy R."/>
            <person name="Gladieux P."/>
            <person name="Hiltunen Thoren M."/>
            <person name="Johannesson H."/>
        </authorList>
    </citation>
    <scope>NUCLEOTIDE SEQUENCE</scope>
    <source>
        <strain evidence="12">CBS 955.72</strain>
    </source>
</reference>
<protein>
    <recommendedName>
        <fullName evidence="5">EKC/KEOPS complex subunit BUD32</fullName>
        <ecNumber evidence="3">2.7.11.1</ecNumber>
    </recommendedName>
    <alternativeName>
        <fullName evidence="6 7">Atypical Serine/threonine protein kinase BUD32</fullName>
    </alternativeName>
    <alternativeName>
        <fullName evidence="4">EKC/KEOPS complex subunit bud32</fullName>
    </alternativeName>
</protein>
<reference evidence="12" key="2">
    <citation type="submission" date="2023-06" db="EMBL/GenBank/DDBJ databases">
        <authorList>
            <consortium name="Lawrence Berkeley National Laboratory"/>
            <person name="Haridas S."/>
            <person name="Hensen N."/>
            <person name="Bonometti L."/>
            <person name="Westerberg I."/>
            <person name="Brannstrom I.O."/>
            <person name="Guillou S."/>
            <person name="Cros-Aarteil S."/>
            <person name="Calhoun S."/>
            <person name="Kuo A."/>
            <person name="Mondo S."/>
            <person name="Pangilinan J."/>
            <person name="Riley R."/>
            <person name="Labutti K."/>
            <person name="Andreopoulos B."/>
            <person name="Lipzen A."/>
            <person name="Chen C."/>
            <person name="Yanf M."/>
            <person name="Daum C."/>
            <person name="Ng V."/>
            <person name="Clum A."/>
            <person name="Steindorff A."/>
            <person name="Ohm R."/>
            <person name="Martin F."/>
            <person name="Silar P."/>
            <person name="Natvig D."/>
            <person name="Lalanne C."/>
            <person name="Gautier V."/>
            <person name="Ament-Velasquez S.L."/>
            <person name="Kruys A."/>
            <person name="Hutchinson M.I."/>
            <person name="Powell A.J."/>
            <person name="Barry K."/>
            <person name="Miller A.N."/>
            <person name="Grigoriev I.V."/>
            <person name="Debuchy R."/>
            <person name="Gladieux P."/>
            <person name="Thoren M.H."/>
            <person name="Johannesson H."/>
        </authorList>
    </citation>
    <scope>NUCLEOTIDE SEQUENCE</scope>
    <source>
        <strain evidence="12">CBS 955.72</strain>
    </source>
</reference>
<evidence type="ECO:0000256" key="1">
    <source>
        <dbReference type="ARBA" id="ARBA00003747"/>
    </source>
</evidence>
<evidence type="ECO:0000256" key="9">
    <source>
        <dbReference type="ARBA" id="ARBA00048679"/>
    </source>
</evidence>
<evidence type="ECO:0000256" key="7">
    <source>
        <dbReference type="ARBA" id="ARBA00033194"/>
    </source>
</evidence>
<dbReference type="Pfam" id="PF01636">
    <property type="entry name" value="APH"/>
    <property type="match status" value="1"/>
</dbReference>
<dbReference type="GO" id="GO:0005524">
    <property type="term" value="F:ATP binding"/>
    <property type="evidence" value="ECO:0007669"/>
    <property type="project" value="InterPro"/>
</dbReference>
<proteinExistence type="predicted"/>
<dbReference type="SMART" id="SM00220">
    <property type="entry name" value="S_TKc"/>
    <property type="match status" value="1"/>
</dbReference>
<comment type="subunit">
    <text evidence="2">Component of the EKC/KEOPS complex composed of at least BUD32, CGI121, GON7, KAE1 and PCC1; the whole complex dimerizes.</text>
</comment>
<evidence type="ECO:0000313" key="13">
    <source>
        <dbReference type="Proteomes" id="UP001275084"/>
    </source>
</evidence>
<organism evidence="12 13">
    <name type="scientific">Lasiosphaeria hispida</name>
    <dbReference type="NCBI Taxonomy" id="260671"/>
    <lineage>
        <taxon>Eukaryota</taxon>
        <taxon>Fungi</taxon>
        <taxon>Dikarya</taxon>
        <taxon>Ascomycota</taxon>
        <taxon>Pezizomycotina</taxon>
        <taxon>Sordariomycetes</taxon>
        <taxon>Sordariomycetidae</taxon>
        <taxon>Sordariales</taxon>
        <taxon>Lasiosphaeriaceae</taxon>
        <taxon>Lasiosphaeria</taxon>
    </lineage>
</organism>
<evidence type="ECO:0000256" key="5">
    <source>
        <dbReference type="ARBA" id="ARBA00019973"/>
    </source>
</evidence>
<dbReference type="EC" id="2.7.11.1" evidence="3"/>
<feature type="compositionally biased region" description="Basic residues" evidence="10">
    <location>
        <begin position="456"/>
        <end position="473"/>
    </location>
</feature>
<evidence type="ECO:0000256" key="3">
    <source>
        <dbReference type="ARBA" id="ARBA00012513"/>
    </source>
</evidence>
<gene>
    <name evidence="12" type="ORF">B0T25DRAFT_500244</name>
</gene>
<keyword evidence="13" id="KW-1185">Reference proteome</keyword>
<dbReference type="GO" id="GO:0004674">
    <property type="term" value="F:protein serine/threonine kinase activity"/>
    <property type="evidence" value="ECO:0007669"/>
    <property type="project" value="UniProtKB-EC"/>
</dbReference>
<dbReference type="AlphaFoldDB" id="A0AAJ0HGL7"/>
<comment type="catalytic activity">
    <reaction evidence="8">
        <text>L-threonyl-[protein] + ATP = O-phospho-L-threonyl-[protein] + ADP + H(+)</text>
        <dbReference type="Rhea" id="RHEA:46608"/>
        <dbReference type="Rhea" id="RHEA-COMP:11060"/>
        <dbReference type="Rhea" id="RHEA-COMP:11605"/>
        <dbReference type="ChEBI" id="CHEBI:15378"/>
        <dbReference type="ChEBI" id="CHEBI:30013"/>
        <dbReference type="ChEBI" id="CHEBI:30616"/>
        <dbReference type="ChEBI" id="CHEBI:61977"/>
        <dbReference type="ChEBI" id="CHEBI:456216"/>
        <dbReference type="EC" id="2.7.11.1"/>
    </reaction>
</comment>
<evidence type="ECO:0000313" key="12">
    <source>
        <dbReference type="EMBL" id="KAK3352292.1"/>
    </source>
</evidence>
<accession>A0AAJ0HGL7</accession>
<evidence type="ECO:0000256" key="10">
    <source>
        <dbReference type="SAM" id="MobiDB-lite"/>
    </source>
</evidence>
<comment type="caution">
    <text evidence="12">The sequence shown here is derived from an EMBL/GenBank/DDBJ whole genome shotgun (WGS) entry which is preliminary data.</text>
</comment>
<evidence type="ECO:0000256" key="2">
    <source>
        <dbReference type="ARBA" id="ARBA00011534"/>
    </source>
</evidence>
<dbReference type="SUPFAM" id="SSF56112">
    <property type="entry name" value="Protein kinase-like (PK-like)"/>
    <property type="match status" value="1"/>
</dbReference>
<evidence type="ECO:0000256" key="6">
    <source>
        <dbReference type="ARBA" id="ARBA00030980"/>
    </source>
</evidence>
<dbReference type="InterPro" id="IPR000719">
    <property type="entry name" value="Prot_kinase_dom"/>
</dbReference>
<dbReference type="InterPro" id="IPR011009">
    <property type="entry name" value="Kinase-like_dom_sf"/>
</dbReference>
<dbReference type="Proteomes" id="UP001275084">
    <property type="component" value="Unassembled WGS sequence"/>
</dbReference>